<dbReference type="EMBL" id="PKPP01014974">
    <property type="protein sequence ID" value="PWA39087.1"/>
    <property type="molecule type" value="Genomic_DNA"/>
</dbReference>
<keyword evidence="1" id="KW-0328">Glycosyltransferase</keyword>
<keyword evidence="4" id="KW-1185">Reference proteome</keyword>
<gene>
    <name evidence="3" type="ORF">CTI12_AA575200</name>
</gene>
<evidence type="ECO:0000313" key="4">
    <source>
        <dbReference type="Proteomes" id="UP000245207"/>
    </source>
</evidence>
<accession>A0A2U1KQP8</accession>
<organism evidence="3 4">
    <name type="scientific">Artemisia annua</name>
    <name type="common">Sweet wormwood</name>
    <dbReference type="NCBI Taxonomy" id="35608"/>
    <lineage>
        <taxon>Eukaryota</taxon>
        <taxon>Viridiplantae</taxon>
        <taxon>Streptophyta</taxon>
        <taxon>Embryophyta</taxon>
        <taxon>Tracheophyta</taxon>
        <taxon>Spermatophyta</taxon>
        <taxon>Magnoliopsida</taxon>
        <taxon>eudicotyledons</taxon>
        <taxon>Gunneridae</taxon>
        <taxon>Pentapetalae</taxon>
        <taxon>asterids</taxon>
        <taxon>campanulids</taxon>
        <taxon>Asterales</taxon>
        <taxon>Asteraceae</taxon>
        <taxon>Asteroideae</taxon>
        <taxon>Anthemideae</taxon>
        <taxon>Artemisiinae</taxon>
        <taxon>Artemisia</taxon>
    </lineage>
</organism>
<name>A0A2U1KQP8_ARTAN</name>
<dbReference type="STRING" id="35608.A0A2U1KQP8"/>
<dbReference type="Proteomes" id="UP000245207">
    <property type="component" value="Unassembled WGS sequence"/>
</dbReference>
<evidence type="ECO:0000313" key="3">
    <source>
        <dbReference type="EMBL" id="PWA39087.1"/>
    </source>
</evidence>
<dbReference type="InterPro" id="IPR002213">
    <property type="entry name" value="UDP_glucos_trans"/>
</dbReference>
<dbReference type="Gene3D" id="3.40.50.2000">
    <property type="entry name" value="Glycogen Phosphorylase B"/>
    <property type="match status" value="1"/>
</dbReference>
<dbReference type="SUPFAM" id="SSF53756">
    <property type="entry name" value="UDP-Glycosyltransferase/glycogen phosphorylase"/>
    <property type="match status" value="1"/>
</dbReference>
<dbReference type="PANTHER" id="PTHR48046:SF4">
    <property type="entry name" value="GLYCOSYLTRANSFERASE"/>
    <property type="match status" value="1"/>
</dbReference>
<comment type="caution">
    <text evidence="3">The sequence shown here is derived from an EMBL/GenBank/DDBJ whole genome shotgun (WGS) entry which is preliminary data.</text>
</comment>
<reference evidence="3 4" key="1">
    <citation type="journal article" date="2018" name="Mol. Plant">
        <title>The genome of Artemisia annua provides insight into the evolution of Asteraceae family and artemisinin biosynthesis.</title>
        <authorList>
            <person name="Shen Q."/>
            <person name="Zhang L."/>
            <person name="Liao Z."/>
            <person name="Wang S."/>
            <person name="Yan T."/>
            <person name="Shi P."/>
            <person name="Liu M."/>
            <person name="Fu X."/>
            <person name="Pan Q."/>
            <person name="Wang Y."/>
            <person name="Lv Z."/>
            <person name="Lu X."/>
            <person name="Zhang F."/>
            <person name="Jiang W."/>
            <person name="Ma Y."/>
            <person name="Chen M."/>
            <person name="Hao X."/>
            <person name="Li L."/>
            <person name="Tang Y."/>
            <person name="Lv G."/>
            <person name="Zhou Y."/>
            <person name="Sun X."/>
            <person name="Brodelius P.E."/>
            <person name="Rose J.K.C."/>
            <person name="Tang K."/>
        </authorList>
    </citation>
    <scope>NUCLEOTIDE SEQUENCE [LARGE SCALE GENOMIC DNA]</scope>
    <source>
        <strain evidence="4">cv. Huhao1</strain>
        <tissue evidence="3">Leaf</tissue>
    </source>
</reference>
<protein>
    <submittedName>
        <fullName evidence="3">UDP-glucuronosyl/UDP-glucosyltransferase</fullName>
    </submittedName>
</protein>
<dbReference type="OrthoDB" id="5835829at2759"/>
<sequence>MESLKHGVPIIGWPMYAEQRMNATMLSNEVGVAIKMPLIGDKLETLVVGREEIKRVVRMVMEGEEGKRIRSRAKELEVGGRAALCCGGPSYETLARVTESWKHHINFCMLSL</sequence>
<evidence type="ECO:0000256" key="1">
    <source>
        <dbReference type="ARBA" id="ARBA00022676"/>
    </source>
</evidence>
<keyword evidence="2 3" id="KW-0808">Transferase</keyword>
<dbReference type="AlphaFoldDB" id="A0A2U1KQP8"/>
<proteinExistence type="predicted"/>
<dbReference type="GO" id="GO:0008194">
    <property type="term" value="F:UDP-glycosyltransferase activity"/>
    <property type="evidence" value="ECO:0007669"/>
    <property type="project" value="InterPro"/>
</dbReference>
<dbReference type="Pfam" id="PF00201">
    <property type="entry name" value="UDPGT"/>
    <property type="match status" value="1"/>
</dbReference>
<dbReference type="PANTHER" id="PTHR48046">
    <property type="entry name" value="UDP-GLYCOSYLTRANSFERASE 72E1"/>
    <property type="match status" value="1"/>
</dbReference>
<evidence type="ECO:0000256" key="2">
    <source>
        <dbReference type="ARBA" id="ARBA00022679"/>
    </source>
</evidence>